<reference evidence="1 2" key="1">
    <citation type="submission" date="2017-11" db="EMBL/GenBank/DDBJ databases">
        <title>De-novo sequencing of pomegranate (Punica granatum L.) genome.</title>
        <authorList>
            <person name="Akparov Z."/>
            <person name="Amiraslanov A."/>
            <person name="Hajiyeva S."/>
            <person name="Abbasov M."/>
            <person name="Kaur K."/>
            <person name="Hamwieh A."/>
            <person name="Solovyev V."/>
            <person name="Salamov A."/>
            <person name="Braich B."/>
            <person name="Kosarev P."/>
            <person name="Mahmoud A."/>
            <person name="Hajiyev E."/>
            <person name="Babayeva S."/>
            <person name="Izzatullayeva V."/>
            <person name="Mammadov A."/>
            <person name="Mammadov A."/>
            <person name="Sharifova S."/>
            <person name="Ojaghi J."/>
            <person name="Eynullazada K."/>
            <person name="Bayramov B."/>
            <person name="Abdulazimova A."/>
            <person name="Shahmuradov I."/>
        </authorList>
    </citation>
    <scope>NUCLEOTIDE SEQUENCE [LARGE SCALE GENOMIC DNA]</scope>
    <source>
        <strain evidence="2">cv. AG2017</strain>
        <tissue evidence="1">Leaf</tissue>
    </source>
</reference>
<protein>
    <submittedName>
        <fullName evidence="1">Uncharacterized protein</fullName>
    </submittedName>
</protein>
<evidence type="ECO:0000313" key="1">
    <source>
        <dbReference type="EMBL" id="PKI76843.1"/>
    </source>
</evidence>
<dbReference type="Proteomes" id="UP000233551">
    <property type="component" value="Unassembled WGS sequence"/>
</dbReference>
<accession>A0A2I0L887</accession>
<dbReference type="AlphaFoldDB" id="A0A2I0L887"/>
<keyword evidence="2" id="KW-1185">Reference proteome</keyword>
<comment type="caution">
    <text evidence="1">The sequence shown here is derived from an EMBL/GenBank/DDBJ whole genome shotgun (WGS) entry which is preliminary data.</text>
</comment>
<dbReference type="EMBL" id="PGOL01000108">
    <property type="protein sequence ID" value="PKI76843.1"/>
    <property type="molecule type" value="Genomic_DNA"/>
</dbReference>
<gene>
    <name evidence="1" type="ORF">CRG98_002829</name>
</gene>
<proteinExistence type="predicted"/>
<evidence type="ECO:0000313" key="2">
    <source>
        <dbReference type="Proteomes" id="UP000233551"/>
    </source>
</evidence>
<name>A0A2I0L887_PUNGR</name>
<organism evidence="1 2">
    <name type="scientific">Punica granatum</name>
    <name type="common">Pomegranate</name>
    <dbReference type="NCBI Taxonomy" id="22663"/>
    <lineage>
        <taxon>Eukaryota</taxon>
        <taxon>Viridiplantae</taxon>
        <taxon>Streptophyta</taxon>
        <taxon>Embryophyta</taxon>
        <taxon>Tracheophyta</taxon>
        <taxon>Spermatophyta</taxon>
        <taxon>Magnoliopsida</taxon>
        <taxon>eudicotyledons</taxon>
        <taxon>Gunneridae</taxon>
        <taxon>Pentapetalae</taxon>
        <taxon>rosids</taxon>
        <taxon>malvids</taxon>
        <taxon>Myrtales</taxon>
        <taxon>Lythraceae</taxon>
        <taxon>Punica</taxon>
    </lineage>
</organism>
<sequence length="143" mass="16005">MDGSMWHVQSSALTSTLTGRTVRTCAFCMTNDHSKFDGRDLRGMDAIGAMTAVDRLMFMWGGCPVASISDSPSSSLAHRSRFPFLFLFSKTLAVGGCFLWPLIQESSRCLSSHRLFYSRSQWYQMKNPGQDYEVPTGYPEPVV</sequence>